<dbReference type="EMBL" id="JAVRRT010000009">
    <property type="protein sequence ID" value="KAK5168768.1"/>
    <property type="molecule type" value="Genomic_DNA"/>
</dbReference>
<name>A0AAV9P7P9_9PEZI</name>
<dbReference type="GeneID" id="89927417"/>
<protein>
    <submittedName>
        <fullName evidence="2">Uncharacterized protein</fullName>
    </submittedName>
</protein>
<evidence type="ECO:0000313" key="2">
    <source>
        <dbReference type="EMBL" id="KAK5168768.1"/>
    </source>
</evidence>
<dbReference type="Proteomes" id="UP001337655">
    <property type="component" value="Unassembled WGS sequence"/>
</dbReference>
<proteinExistence type="predicted"/>
<comment type="caution">
    <text evidence="2">The sequence shown here is derived from an EMBL/GenBank/DDBJ whole genome shotgun (WGS) entry which is preliminary data.</text>
</comment>
<reference evidence="2 3" key="1">
    <citation type="submission" date="2023-08" db="EMBL/GenBank/DDBJ databases">
        <title>Black Yeasts Isolated from many extreme environments.</title>
        <authorList>
            <person name="Coleine C."/>
            <person name="Stajich J.E."/>
            <person name="Selbmann L."/>
        </authorList>
    </citation>
    <scope>NUCLEOTIDE SEQUENCE [LARGE SCALE GENOMIC DNA]</scope>
    <source>
        <strain evidence="2 3">CCFEE 5935</strain>
    </source>
</reference>
<keyword evidence="1" id="KW-0732">Signal</keyword>
<gene>
    <name evidence="2" type="ORF">LTR77_006077</name>
</gene>
<dbReference type="Pfam" id="PF11017">
    <property type="entry name" value="DUF2855"/>
    <property type="match status" value="1"/>
</dbReference>
<organism evidence="2 3">
    <name type="scientific">Saxophila tyrrhenica</name>
    <dbReference type="NCBI Taxonomy" id="1690608"/>
    <lineage>
        <taxon>Eukaryota</taxon>
        <taxon>Fungi</taxon>
        <taxon>Dikarya</taxon>
        <taxon>Ascomycota</taxon>
        <taxon>Pezizomycotina</taxon>
        <taxon>Dothideomycetes</taxon>
        <taxon>Dothideomycetidae</taxon>
        <taxon>Mycosphaerellales</taxon>
        <taxon>Extremaceae</taxon>
        <taxon>Saxophila</taxon>
    </lineage>
</organism>
<evidence type="ECO:0000256" key="1">
    <source>
        <dbReference type="SAM" id="SignalP"/>
    </source>
</evidence>
<feature type="signal peptide" evidence="1">
    <location>
        <begin position="1"/>
        <end position="20"/>
    </location>
</feature>
<sequence length="433" mass="47266">MRSAKTTVTAAFFLVLHVIAKSNIGSHTTVPFTTIPVPLRDGQVRIRSAMISLTNNNLSYAQLGTPFKWWDAYPVPSSLPAPYNDRDAWGIVPAWGYAEVVESKVPGLEEGVLVWGFWATGDLPIDFQMEKVEGVEGQWVEVSSARAGLMSLYNRYFVRDGRTRLQGLGEGEVEKMEWETAVRPVWEAGYLLNHAIFGREHIHPSGEGEWSLKDASLKDAVVVSLAASGKTALAFAEAAVCGRETGEGPLGFLAVTSAGKKGLVPEGKSPTMTVEYARMAEESTMEWIEAQRPKKIVLADFGGRGSSLQDLHQALAQRFDGVEIMVIGVGGNPEIRTAEQLGQWAQQNAMNSSFERIRMNTSGVRETLLKNGDANAYFQGVDEAWGRFRQSSCVSDLKLQLGHGIAGDDGFEGGWTAICEGRVKSDVAMAYRV</sequence>
<dbReference type="InterPro" id="IPR021276">
    <property type="entry name" value="DUF2855"/>
</dbReference>
<dbReference type="AlphaFoldDB" id="A0AAV9P7P9"/>
<dbReference type="RefSeq" id="XP_064658234.1">
    <property type="nucleotide sequence ID" value="XM_064803319.1"/>
</dbReference>
<keyword evidence="3" id="KW-1185">Reference proteome</keyword>
<accession>A0AAV9P7P9</accession>
<feature type="chain" id="PRO_5043877685" evidence="1">
    <location>
        <begin position="21"/>
        <end position="433"/>
    </location>
</feature>
<evidence type="ECO:0000313" key="3">
    <source>
        <dbReference type="Proteomes" id="UP001337655"/>
    </source>
</evidence>